<keyword evidence="6" id="KW-0482">Metalloprotease</keyword>
<protein>
    <submittedName>
        <fullName evidence="10">M14 metallopeptidase family protein</fullName>
    </submittedName>
</protein>
<feature type="domain" description="Peptidase M14" evidence="9">
    <location>
        <begin position="49"/>
        <end position="368"/>
    </location>
</feature>
<reference evidence="10 11" key="1">
    <citation type="submission" date="2024-03" db="EMBL/GenBank/DDBJ databases">
        <title>Pseudoalteromonas qingdaonensis sp. nov., isolated from the intestines of marine benthic organisms.</title>
        <authorList>
            <person name="Lin X."/>
            <person name="Fang S."/>
            <person name="Hu X."/>
        </authorList>
    </citation>
    <scope>NUCLEOTIDE SEQUENCE [LARGE SCALE GENOMIC DNA]</scope>
    <source>
        <strain evidence="10 11">YIC-827</strain>
    </source>
</reference>
<evidence type="ECO:0000313" key="10">
    <source>
        <dbReference type="EMBL" id="MEM0515129.1"/>
    </source>
</evidence>
<evidence type="ECO:0000313" key="11">
    <source>
        <dbReference type="Proteomes" id="UP001447008"/>
    </source>
</evidence>
<comment type="cofactor">
    <cofactor evidence="1">
        <name>Zn(2+)</name>
        <dbReference type="ChEBI" id="CHEBI:29105"/>
    </cofactor>
</comment>
<keyword evidence="3" id="KW-0645">Protease</keyword>
<comment type="similarity">
    <text evidence="2 7">Belongs to the peptidase M14 family.</text>
</comment>
<evidence type="ECO:0000259" key="9">
    <source>
        <dbReference type="PROSITE" id="PS52035"/>
    </source>
</evidence>
<dbReference type="SMART" id="SM00631">
    <property type="entry name" value="Zn_pept"/>
    <property type="match status" value="1"/>
</dbReference>
<keyword evidence="5" id="KW-0862">Zinc</keyword>
<dbReference type="Gene3D" id="3.40.630.10">
    <property type="entry name" value="Zn peptidases"/>
    <property type="match status" value="1"/>
</dbReference>
<dbReference type="Proteomes" id="UP001447008">
    <property type="component" value="Unassembled WGS sequence"/>
</dbReference>
<evidence type="ECO:0000256" key="7">
    <source>
        <dbReference type="PROSITE-ProRule" id="PRU01379"/>
    </source>
</evidence>
<dbReference type="SUPFAM" id="SSF53187">
    <property type="entry name" value="Zn-dependent exopeptidases"/>
    <property type="match status" value="1"/>
</dbReference>
<dbReference type="InterPro" id="IPR000834">
    <property type="entry name" value="Peptidase_M14"/>
</dbReference>
<keyword evidence="8" id="KW-0732">Signal</keyword>
<evidence type="ECO:0000256" key="6">
    <source>
        <dbReference type="ARBA" id="ARBA00023049"/>
    </source>
</evidence>
<dbReference type="InterPro" id="IPR029062">
    <property type="entry name" value="Class_I_gatase-like"/>
</dbReference>
<dbReference type="SUPFAM" id="SSF52317">
    <property type="entry name" value="Class I glutamine amidotransferase-like"/>
    <property type="match status" value="1"/>
</dbReference>
<sequence>MRRILFLLLTVFASSLAAQPLSYYFGDEVQFDPKVPTPASVLGYEVGQWHVRHDQLVYYMRELAEHSDRVQMQTIGYTHEQRPLVMLTIAAPERLANIEQVRQTHLARVTGEGKGSSAATTATAPAVMYMGYSVHGNEPSGSNAALLVAYYLAAAQDQRVERLLQETVILLDPSLNPDGLARFANWANSNRAMVPSADPNTREHNENWPSSRTNHYWFDLNRDWLLLQHPESQARIAQFQRWQPNVLTDFHEMGPNSTFFFQPGIPSRKNPLTPDENVDLTKAIAEHHARILDSHDRLYFTEESFDDFYVGKGSTYPDVNGSVGILFEQGSSRGHVQDTINGRLEFPFTIKNQLLTNFSTFDAVLEKRQQLLDYQQDFFAKASQLADKDKIKGYVVGAPKDPTRLRYFLSILAQHQIDAYALQEDATVDKQQFAAQSSYLVPLSQRQYRLIKSIFSEQQSFADNTFYDVSGWTLAHAFNLEFKELNSVRGIDVAAQPWSPSSSASQQVLQPHYAFAFEWFDYHAPKLLTKLLQQGIEARVALAPFTASSDGQNRELAAGSIVIAAGLQQRDDWLAILNQVSAEFDIDLHGIDSGLTSRGVDLGSRQLAPVKLPKVLLVGGKQSSQYEVGELWYYLDRHVGLTPSIIEADELTNIDLNNYTHIVFANGRYASLAKSFKAALHTWVRNGGVIWGHKGGAQFLADEQILKASYLSRKDMAAAFSTQGLNYGDRDMLAGKQRIAGAIFNTKVDLSHPLSYSLTRDELPVFKNGTFLLEQASVPFVNVATYTEKPLLAGFTHEQNLAQIANGGAILAHSYGRGAVVAMTDNPVFRGFWYGSSRIFSNALFFGAHIDASGE</sequence>
<organism evidence="10 11">
    <name type="scientific">Pseudoalteromonas qingdaonensis</name>
    <dbReference type="NCBI Taxonomy" id="3131913"/>
    <lineage>
        <taxon>Bacteria</taxon>
        <taxon>Pseudomonadati</taxon>
        <taxon>Pseudomonadota</taxon>
        <taxon>Gammaproteobacteria</taxon>
        <taxon>Alteromonadales</taxon>
        <taxon>Pseudoalteromonadaceae</taxon>
        <taxon>Pseudoalteromonas</taxon>
    </lineage>
</organism>
<keyword evidence="11" id="KW-1185">Reference proteome</keyword>
<feature type="signal peptide" evidence="8">
    <location>
        <begin position="1"/>
        <end position="17"/>
    </location>
</feature>
<dbReference type="PROSITE" id="PS52035">
    <property type="entry name" value="PEPTIDASE_M14"/>
    <property type="match status" value="1"/>
</dbReference>
<proteinExistence type="inferred from homology"/>
<evidence type="ECO:0000256" key="2">
    <source>
        <dbReference type="ARBA" id="ARBA00005988"/>
    </source>
</evidence>
<evidence type="ECO:0000256" key="4">
    <source>
        <dbReference type="ARBA" id="ARBA00022801"/>
    </source>
</evidence>
<dbReference type="PANTHER" id="PTHR11705:SF143">
    <property type="entry name" value="SLL0236 PROTEIN"/>
    <property type="match status" value="1"/>
</dbReference>
<dbReference type="Pfam" id="PF00246">
    <property type="entry name" value="Peptidase_M14"/>
    <property type="match status" value="1"/>
</dbReference>
<evidence type="ECO:0000256" key="8">
    <source>
        <dbReference type="SAM" id="SignalP"/>
    </source>
</evidence>
<comment type="caution">
    <text evidence="10">The sequence shown here is derived from an EMBL/GenBank/DDBJ whole genome shotgun (WGS) entry which is preliminary data.</text>
</comment>
<keyword evidence="4" id="KW-0378">Hydrolase</keyword>
<evidence type="ECO:0000256" key="5">
    <source>
        <dbReference type="ARBA" id="ARBA00022833"/>
    </source>
</evidence>
<evidence type="ECO:0000256" key="1">
    <source>
        <dbReference type="ARBA" id="ARBA00001947"/>
    </source>
</evidence>
<gene>
    <name evidence="10" type="ORF">WCN91_06760</name>
</gene>
<name>A0ABU9MV12_9GAMM</name>
<accession>A0ABU9MV12</accession>
<feature type="chain" id="PRO_5047339214" evidence="8">
    <location>
        <begin position="18"/>
        <end position="855"/>
    </location>
</feature>
<dbReference type="EMBL" id="JBCGCU010000005">
    <property type="protein sequence ID" value="MEM0515129.1"/>
    <property type="molecule type" value="Genomic_DNA"/>
</dbReference>
<dbReference type="CDD" id="cd06238">
    <property type="entry name" value="M14-like"/>
    <property type="match status" value="1"/>
</dbReference>
<dbReference type="PANTHER" id="PTHR11705">
    <property type="entry name" value="PROTEASE FAMILY M14 CARBOXYPEPTIDASE A,B"/>
    <property type="match status" value="1"/>
</dbReference>
<evidence type="ECO:0000256" key="3">
    <source>
        <dbReference type="ARBA" id="ARBA00022670"/>
    </source>
</evidence>
<dbReference type="RefSeq" id="WP_342677515.1">
    <property type="nucleotide sequence ID" value="NZ_JBCGCU010000005.1"/>
</dbReference>
<feature type="active site" description="Proton donor/acceptor" evidence="7">
    <location>
        <position position="328"/>
    </location>
</feature>